<evidence type="ECO:0000313" key="5">
    <source>
        <dbReference type="EMBL" id="KAH6591009.1"/>
    </source>
</evidence>
<feature type="region of interest" description="Disordered" evidence="2">
    <location>
        <begin position="129"/>
        <end position="180"/>
    </location>
</feature>
<comment type="caution">
    <text evidence="5">The sequence shown here is derived from an EMBL/GenBank/DDBJ whole genome shotgun (WGS) entry which is preliminary data.</text>
</comment>
<keyword evidence="1" id="KW-0175">Coiled coil</keyword>
<dbReference type="PANTHER" id="PTHR12963">
    <property type="entry name" value="THYROID RECEPTOR INTERACTING PROTEIN RELATED"/>
    <property type="match status" value="1"/>
</dbReference>
<feature type="compositionally biased region" description="Low complexity" evidence="2">
    <location>
        <begin position="133"/>
        <end position="142"/>
    </location>
</feature>
<keyword evidence="6" id="KW-1185">Reference proteome</keyword>
<proteinExistence type="predicted"/>
<protein>
    <recommendedName>
        <fullName evidence="7">Zinc finger C2HC5-type domain-containing protein</fullName>
    </recommendedName>
</protein>
<dbReference type="Pfam" id="PF06221">
    <property type="entry name" value="zf-C2HC5"/>
    <property type="match status" value="1"/>
</dbReference>
<evidence type="ECO:0000256" key="1">
    <source>
        <dbReference type="SAM" id="Coils"/>
    </source>
</evidence>
<feature type="domain" description="Activating signal cointegrator 1 third" evidence="4">
    <location>
        <begin position="291"/>
        <end position="334"/>
    </location>
</feature>
<dbReference type="Proteomes" id="UP001648503">
    <property type="component" value="Unassembled WGS sequence"/>
</dbReference>
<dbReference type="InterPro" id="IPR009349">
    <property type="entry name" value="TRIP4/RQT4_C2HC5_Znf"/>
</dbReference>
<sequence length="457" mass="50688">MPESLEDWAASEVMKLLEHSLGRAEVVQLVTYAVSIDNKDDSANYFQDLLGSSTEALEFTARFIDRRFPPLRAVGAWSSSVAAARKENQQLLEQQQQQQQLLLDEAKEAKLQQERMAESDSRLLYSQSEESVQNLGQQPDGNGPNGGYKAIKTSNRQKRKQVKERAAMEQVGTQPPGKGGRPVCECMAAVHGLVSNCLACGKIVCLFEGEGPCSTCGNMVQARRQQHQLAADDDPSVAQGLQQEADGTTKGSDLHEAQMRIDRLLKFDSNSESRTKVHDTASDFDLSSDVNNKWLTTEERGLALKREQEIQRVQEEQRRRRVMTIDIVNRQVILEKEPDARSIGLSNIAKSVETSTASSKMSNIESSGPDAEPHAVIGSSSGVFHNPNLRAPPPRFLARQKPNLCKAPHAATRTRKTNISQQELLRLQDDLYQEDIDEATFSSADLDEPSCVSNSRR</sequence>
<evidence type="ECO:0000259" key="4">
    <source>
        <dbReference type="Pfam" id="PF23134"/>
    </source>
</evidence>
<evidence type="ECO:0000256" key="2">
    <source>
        <dbReference type="SAM" id="MobiDB-lite"/>
    </source>
</evidence>
<accession>A0ABQ8F2J6</accession>
<evidence type="ECO:0008006" key="7">
    <source>
        <dbReference type="Google" id="ProtNLM"/>
    </source>
</evidence>
<dbReference type="InterPro" id="IPR039128">
    <property type="entry name" value="TRIP4-like"/>
</dbReference>
<feature type="domain" description="TRIP4/RQT4 C2HC5-type zinc finger" evidence="3">
    <location>
        <begin position="183"/>
        <end position="229"/>
    </location>
</feature>
<feature type="region of interest" description="Disordered" evidence="2">
    <location>
        <begin position="228"/>
        <end position="252"/>
    </location>
</feature>
<feature type="compositionally biased region" description="Polar residues" evidence="2">
    <location>
        <begin position="239"/>
        <end position="251"/>
    </location>
</feature>
<dbReference type="PANTHER" id="PTHR12963:SF4">
    <property type="entry name" value="ACTIVATING SIGNAL COINTEGRATOR 1"/>
    <property type="match status" value="1"/>
</dbReference>
<reference evidence="5 6" key="1">
    <citation type="submission" date="2021-02" db="EMBL/GenBank/DDBJ databases">
        <title>Variation within the Batrachochytrium salamandrivorans European outbreak.</title>
        <authorList>
            <person name="Kelly M."/>
            <person name="Pasmans F."/>
            <person name="Shea T.P."/>
            <person name="Munoz J.F."/>
            <person name="Carranza S."/>
            <person name="Cuomo C.A."/>
            <person name="Martel A."/>
        </authorList>
    </citation>
    <scope>NUCLEOTIDE SEQUENCE [LARGE SCALE GENOMIC DNA]</scope>
    <source>
        <strain evidence="5 6">AMFP18/2</strain>
    </source>
</reference>
<organism evidence="5 6">
    <name type="scientific">Batrachochytrium salamandrivorans</name>
    <dbReference type="NCBI Taxonomy" id="1357716"/>
    <lineage>
        <taxon>Eukaryota</taxon>
        <taxon>Fungi</taxon>
        <taxon>Fungi incertae sedis</taxon>
        <taxon>Chytridiomycota</taxon>
        <taxon>Chytridiomycota incertae sedis</taxon>
        <taxon>Chytridiomycetes</taxon>
        <taxon>Rhizophydiales</taxon>
        <taxon>Rhizophydiales incertae sedis</taxon>
        <taxon>Batrachochytrium</taxon>
    </lineage>
</organism>
<evidence type="ECO:0000259" key="3">
    <source>
        <dbReference type="Pfam" id="PF06221"/>
    </source>
</evidence>
<name>A0ABQ8F2J6_9FUNG</name>
<evidence type="ECO:0000313" key="6">
    <source>
        <dbReference type="Proteomes" id="UP001648503"/>
    </source>
</evidence>
<gene>
    <name evidence="5" type="ORF">BASA50_009010</name>
</gene>
<dbReference type="EMBL" id="JAFCIX010000418">
    <property type="protein sequence ID" value="KAH6591009.1"/>
    <property type="molecule type" value="Genomic_DNA"/>
</dbReference>
<feature type="coiled-coil region" evidence="1">
    <location>
        <begin position="81"/>
        <end position="112"/>
    </location>
</feature>
<dbReference type="InterPro" id="IPR056993">
    <property type="entry name" value="TRIP4_3rd_dom"/>
</dbReference>
<dbReference type="Pfam" id="PF23134">
    <property type="entry name" value="TRIP4_3rd"/>
    <property type="match status" value="1"/>
</dbReference>